<proteinExistence type="predicted"/>
<evidence type="ECO:0000313" key="2">
    <source>
        <dbReference type="EMBL" id="CAD6192404.1"/>
    </source>
</evidence>
<evidence type="ECO:0000313" key="3">
    <source>
        <dbReference type="Proteomes" id="UP000835052"/>
    </source>
</evidence>
<gene>
    <name evidence="2" type="ORF">CAUJ_LOCUS8323</name>
</gene>
<dbReference type="Pfam" id="PF00090">
    <property type="entry name" value="TSP_1"/>
    <property type="match status" value="1"/>
</dbReference>
<feature type="region of interest" description="Disordered" evidence="1">
    <location>
        <begin position="72"/>
        <end position="91"/>
    </location>
</feature>
<sequence length="123" mass="14068">MCHFEDKTVRRIGSTNGLVRSKRSTHPSPDLKTLWSPWSEWSECECGRQKRKRVCLKQIRVASNGSAEQTFYPIEKSTGPPIEFPEPAPFPSLMSRNRIRRSNKCPAPQIESRACFSIKSCID</sequence>
<accession>A0A8S1HAF6</accession>
<dbReference type="InterPro" id="IPR036383">
    <property type="entry name" value="TSP1_rpt_sf"/>
</dbReference>
<keyword evidence="3" id="KW-1185">Reference proteome</keyword>
<dbReference type="AlphaFoldDB" id="A0A8S1HAF6"/>
<dbReference type="OrthoDB" id="5855801at2759"/>
<dbReference type="InterPro" id="IPR000884">
    <property type="entry name" value="TSP1_rpt"/>
</dbReference>
<reference evidence="2" key="1">
    <citation type="submission" date="2020-10" db="EMBL/GenBank/DDBJ databases">
        <authorList>
            <person name="Kikuchi T."/>
        </authorList>
    </citation>
    <scope>NUCLEOTIDE SEQUENCE</scope>
    <source>
        <strain evidence="2">NKZ352</strain>
    </source>
</reference>
<comment type="caution">
    <text evidence="2">The sequence shown here is derived from an EMBL/GenBank/DDBJ whole genome shotgun (WGS) entry which is preliminary data.</text>
</comment>
<organism evidence="2 3">
    <name type="scientific">Caenorhabditis auriculariae</name>
    <dbReference type="NCBI Taxonomy" id="2777116"/>
    <lineage>
        <taxon>Eukaryota</taxon>
        <taxon>Metazoa</taxon>
        <taxon>Ecdysozoa</taxon>
        <taxon>Nematoda</taxon>
        <taxon>Chromadorea</taxon>
        <taxon>Rhabditida</taxon>
        <taxon>Rhabditina</taxon>
        <taxon>Rhabditomorpha</taxon>
        <taxon>Rhabditoidea</taxon>
        <taxon>Rhabditidae</taxon>
        <taxon>Peloderinae</taxon>
        <taxon>Caenorhabditis</taxon>
    </lineage>
</organism>
<dbReference type="EMBL" id="CAJGYM010000027">
    <property type="protein sequence ID" value="CAD6192404.1"/>
    <property type="molecule type" value="Genomic_DNA"/>
</dbReference>
<protein>
    <submittedName>
        <fullName evidence="2">Uncharacterized protein</fullName>
    </submittedName>
</protein>
<name>A0A8S1HAF6_9PELO</name>
<dbReference type="SUPFAM" id="SSF82895">
    <property type="entry name" value="TSP-1 type 1 repeat"/>
    <property type="match status" value="1"/>
</dbReference>
<evidence type="ECO:0000256" key="1">
    <source>
        <dbReference type="SAM" id="MobiDB-lite"/>
    </source>
</evidence>
<dbReference type="Proteomes" id="UP000835052">
    <property type="component" value="Unassembled WGS sequence"/>
</dbReference>